<evidence type="ECO:0000259" key="3">
    <source>
        <dbReference type="SMART" id="SM00903"/>
    </source>
</evidence>
<protein>
    <submittedName>
        <fullName evidence="4">Flavin reductase family protein</fullName>
        <ecNumber evidence="4">1.-.-.-</ecNumber>
    </submittedName>
</protein>
<dbReference type="GO" id="GO:0016491">
    <property type="term" value="F:oxidoreductase activity"/>
    <property type="evidence" value="ECO:0007669"/>
    <property type="project" value="UniProtKB-KW"/>
</dbReference>
<keyword evidence="2 4" id="KW-0560">Oxidoreductase</keyword>
<evidence type="ECO:0000313" key="4">
    <source>
        <dbReference type="EMBL" id="MFD2114343.1"/>
    </source>
</evidence>
<dbReference type="InterPro" id="IPR050268">
    <property type="entry name" value="NADH-dep_flavin_reductase"/>
</dbReference>
<dbReference type="PANTHER" id="PTHR30466:SF11">
    <property type="entry name" value="FLAVIN-DEPENDENT MONOOXYGENASE, REDUCTASE SUBUNIT HSAB"/>
    <property type="match status" value="1"/>
</dbReference>
<evidence type="ECO:0000256" key="2">
    <source>
        <dbReference type="ARBA" id="ARBA00023002"/>
    </source>
</evidence>
<dbReference type="PANTHER" id="PTHR30466">
    <property type="entry name" value="FLAVIN REDUCTASE"/>
    <property type="match status" value="1"/>
</dbReference>
<dbReference type="EMBL" id="JBHUHO010000003">
    <property type="protein sequence ID" value="MFD2114343.1"/>
    <property type="molecule type" value="Genomic_DNA"/>
</dbReference>
<dbReference type="EC" id="1.-.-.-" evidence="4"/>
<proteinExistence type="inferred from homology"/>
<evidence type="ECO:0000256" key="1">
    <source>
        <dbReference type="ARBA" id="ARBA00008898"/>
    </source>
</evidence>
<comment type="similarity">
    <text evidence="1">Belongs to the non-flavoprotein flavin reductase family.</text>
</comment>
<dbReference type="RefSeq" id="WP_377769314.1">
    <property type="nucleotide sequence ID" value="NZ_JBHUHO010000003.1"/>
</dbReference>
<dbReference type="Proteomes" id="UP001597362">
    <property type="component" value="Unassembled WGS sequence"/>
</dbReference>
<name>A0ABW4YFW0_9BACL</name>
<comment type="caution">
    <text evidence="4">The sequence shown here is derived from an EMBL/GenBank/DDBJ whole genome shotgun (WGS) entry which is preliminary data.</text>
</comment>
<accession>A0ABW4YFW0</accession>
<dbReference type="Pfam" id="PF01613">
    <property type="entry name" value="Flavin_Reduct"/>
    <property type="match status" value="1"/>
</dbReference>
<dbReference type="InterPro" id="IPR012349">
    <property type="entry name" value="Split_barrel_FMN-bd"/>
</dbReference>
<feature type="domain" description="Flavin reductase like" evidence="3">
    <location>
        <begin position="14"/>
        <end position="157"/>
    </location>
</feature>
<reference evidence="5" key="1">
    <citation type="journal article" date="2019" name="Int. J. Syst. Evol. Microbiol.">
        <title>The Global Catalogue of Microorganisms (GCM) 10K type strain sequencing project: providing services to taxonomists for standard genome sequencing and annotation.</title>
        <authorList>
            <consortium name="The Broad Institute Genomics Platform"/>
            <consortium name="The Broad Institute Genome Sequencing Center for Infectious Disease"/>
            <person name="Wu L."/>
            <person name="Ma J."/>
        </authorList>
    </citation>
    <scope>NUCLEOTIDE SEQUENCE [LARGE SCALE GENOMIC DNA]</scope>
    <source>
        <strain evidence="5">GH52</strain>
    </source>
</reference>
<evidence type="ECO:0000313" key="5">
    <source>
        <dbReference type="Proteomes" id="UP001597362"/>
    </source>
</evidence>
<dbReference type="Gene3D" id="2.30.110.10">
    <property type="entry name" value="Electron Transport, Fmn-binding Protein, Chain A"/>
    <property type="match status" value="1"/>
</dbReference>
<dbReference type="SUPFAM" id="SSF50475">
    <property type="entry name" value="FMN-binding split barrel"/>
    <property type="match status" value="1"/>
</dbReference>
<organism evidence="4 5">
    <name type="scientific">Paenibacillus yanchengensis</name>
    <dbReference type="NCBI Taxonomy" id="2035833"/>
    <lineage>
        <taxon>Bacteria</taxon>
        <taxon>Bacillati</taxon>
        <taxon>Bacillota</taxon>
        <taxon>Bacilli</taxon>
        <taxon>Bacillales</taxon>
        <taxon>Paenibacillaceae</taxon>
        <taxon>Paenibacillus</taxon>
    </lineage>
</organism>
<sequence>MSKENKQQLFKAAMGNYPTGVTVVTSVDNEGKPVGLAVNSFASVSLDPLMILWSIDHRVSSINTFKNCQRFVVHLLAADQQEVVQVFSTRHMDRFSQVAWQMSKHNVPIIAGAYATMECETVQTVEAGDHTILIGAVTELTAEDKQPLLYHRRQMGAIPASFYEN</sequence>
<dbReference type="SMART" id="SM00903">
    <property type="entry name" value="Flavin_Reduct"/>
    <property type="match status" value="1"/>
</dbReference>
<gene>
    <name evidence="4" type="ORF">ACFSJH_01070</name>
</gene>
<dbReference type="InterPro" id="IPR002563">
    <property type="entry name" value="Flavin_Rdtase-like_dom"/>
</dbReference>
<keyword evidence="5" id="KW-1185">Reference proteome</keyword>